<dbReference type="OrthoDB" id="5987191at2759"/>
<sequence length="473" mass="53894">MVTPVFSILGYIYSLSLLPLLLPGLSQGSPIMSPEELRRGPGARGLVDTSMLEQNEDLDMQDFQGQFLSTLNLTELGPRPRPRAARKEPPEYMLELYNRFANDRTAMPSANIVRSFKNEDSSFYSVTVRGVRTHPLLFNISIPHHEHILTAELRLYTLVQRDRRCYSGLDRKVTIYKIHGGGHWRKEEGRDGRRNEQETDKMEEMEELATRQVYGKDDAWITFDLTHQVNLWRKAESSTHRLEVHIASLGSDDGKTPQVREEGGRKELVDVDVDMGSDGKHMPVVIVFSDDQNRDHREEDKRELNQFTEHENDLLADLEPSPQVNWGDQAGSNARNTDGEELDEETLMQLYSNLIYDTPPRIRRNTKGDPCKKTPLYVEFKDIGWDTWVIQPLGYEAYECNGVCSYPMTSEVSPTKHAIVQSRLSSKIPQKASPACCVPTKLEPIALLYVEDGGVVTYMHKYEGMVVSECGCR</sequence>
<dbReference type="InterPro" id="IPR015615">
    <property type="entry name" value="TGF-beta-rel"/>
</dbReference>
<dbReference type="CDD" id="cd13767">
    <property type="entry name" value="TGF_beta_BMP9_like"/>
    <property type="match status" value="1"/>
</dbReference>
<dbReference type="Proteomes" id="UP000472277">
    <property type="component" value="Chromosome 15"/>
</dbReference>
<dbReference type="SUPFAM" id="SSF57501">
    <property type="entry name" value="Cystine-knot cytokines"/>
    <property type="match status" value="1"/>
</dbReference>
<evidence type="ECO:0000256" key="10">
    <source>
        <dbReference type="SAM" id="SignalP"/>
    </source>
</evidence>
<keyword evidence="4 10" id="KW-0732">Signal</keyword>
<dbReference type="SMART" id="SM00204">
    <property type="entry name" value="TGFB"/>
    <property type="match status" value="1"/>
</dbReference>
<dbReference type="FunFam" id="2.10.90.10:FF:000001">
    <property type="entry name" value="Bone morphogenetic protein 4"/>
    <property type="match status" value="1"/>
</dbReference>
<evidence type="ECO:0000256" key="4">
    <source>
        <dbReference type="ARBA" id="ARBA00022729"/>
    </source>
</evidence>
<dbReference type="InterPro" id="IPR001111">
    <property type="entry name" value="TGF-b_propeptide"/>
</dbReference>
<dbReference type="Gene3D" id="2.10.90.10">
    <property type="entry name" value="Cystine-knot cytokines"/>
    <property type="match status" value="1"/>
</dbReference>
<dbReference type="Pfam" id="PF00019">
    <property type="entry name" value="TGF_beta"/>
    <property type="match status" value="1"/>
</dbReference>
<evidence type="ECO:0000256" key="1">
    <source>
        <dbReference type="ARBA" id="ARBA00004613"/>
    </source>
</evidence>
<evidence type="ECO:0000313" key="12">
    <source>
        <dbReference type="Ensembl" id="ENSSTUP00000036073.1"/>
    </source>
</evidence>
<keyword evidence="7" id="KW-0325">Glycoprotein</keyword>
<evidence type="ECO:0000256" key="8">
    <source>
        <dbReference type="RuleBase" id="RU000354"/>
    </source>
</evidence>
<dbReference type="GO" id="GO:0030509">
    <property type="term" value="P:BMP signaling pathway"/>
    <property type="evidence" value="ECO:0007669"/>
    <property type="project" value="TreeGrafter"/>
</dbReference>
<dbReference type="Ensembl" id="ENSSTUT00000037702.1">
    <property type="protein sequence ID" value="ENSSTUP00000036073.1"/>
    <property type="gene ID" value="ENSSTUG00000015382.1"/>
</dbReference>
<feature type="region of interest" description="Disordered" evidence="9">
    <location>
        <begin position="319"/>
        <end position="340"/>
    </location>
</feature>
<keyword evidence="6" id="KW-1015">Disulfide bond</keyword>
<evidence type="ECO:0000256" key="3">
    <source>
        <dbReference type="ARBA" id="ARBA00022525"/>
    </source>
</evidence>
<protein>
    <submittedName>
        <fullName evidence="12">Bone morphotic protein 10</fullName>
    </submittedName>
</protein>
<dbReference type="GO" id="GO:0008083">
    <property type="term" value="F:growth factor activity"/>
    <property type="evidence" value="ECO:0007669"/>
    <property type="project" value="UniProtKB-KW"/>
</dbReference>
<name>A0A673YN39_SALTR</name>
<dbReference type="PROSITE" id="PS51362">
    <property type="entry name" value="TGF_BETA_2"/>
    <property type="match status" value="1"/>
</dbReference>
<dbReference type="OMA" id="FQHKYEG"/>
<evidence type="ECO:0000313" key="13">
    <source>
        <dbReference type="Proteomes" id="UP000472277"/>
    </source>
</evidence>
<keyword evidence="13" id="KW-1185">Reference proteome</keyword>
<dbReference type="PRINTS" id="PR00669">
    <property type="entry name" value="INHIBINA"/>
</dbReference>
<accession>A0A673YN39</accession>
<dbReference type="AlphaFoldDB" id="A0A673YN39"/>
<dbReference type="InterPro" id="IPR029034">
    <property type="entry name" value="Cystine-knot_cytokine"/>
</dbReference>
<feature type="signal peptide" evidence="10">
    <location>
        <begin position="1"/>
        <end position="28"/>
    </location>
</feature>
<evidence type="ECO:0000256" key="6">
    <source>
        <dbReference type="ARBA" id="ARBA00023157"/>
    </source>
</evidence>
<evidence type="ECO:0000256" key="5">
    <source>
        <dbReference type="ARBA" id="ARBA00023030"/>
    </source>
</evidence>
<gene>
    <name evidence="12" type="primary">BMP10</name>
    <name evidence="12" type="synonym">LOC115149223</name>
</gene>
<feature type="chain" id="PRO_5025467878" evidence="10">
    <location>
        <begin position="29"/>
        <end position="473"/>
    </location>
</feature>
<dbReference type="GO" id="GO:0035239">
    <property type="term" value="P:tube morphogenesis"/>
    <property type="evidence" value="ECO:0007669"/>
    <property type="project" value="UniProtKB-ARBA"/>
</dbReference>
<reference evidence="12" key="2">
    <citation type="submission" date="2025-09" db="UniProtKB">
        <authorList>
            <consortium name="Ensembl"/>
        </authorList>
    </citation>
    <scope>IDENTIFICATION</scope>
</reference>
<dbReference type="GO" id="GO:0005615">
    <property type="term" value="C:extracellular space"/>
    <property type="evidence" value="ECO:0007669"/>
    <property type="project" value="TreeGrafter"/>
</dbReference>
<proteinExistence type="inferred from homology"/>
<dbReference type="GO" id="GO:0005125">
    <property type="term" value="F:cytokine activity"/>
    <property type="evidence" value="ECO:0007669"/>
    <property type="project" value="TreeGrafter"/>
</dbReference>
<dbReference type="Gene3D" id="2.60.120.970">
    <property type="match status" value="1"/>
</dbReference>
<dbReference type="PANTHER" id="PTHR11848:SF39">
    <property type="entry name" value="BONE MORPHOGENETIC PROTEIN 10"/>
    <property type="match status" value="1"/>
</dbReference>
<dbReference type="InterPro" id="IPR017948">
    <property type="entry name" value="TGFb_CS"/>
</dbReference>
<keyword evidence="5 8" id="KW-0339">Growth factor</keyword>
<reference evidence="12" key="1">
    <citation type="submission" date="2025-08" db="UniProtKB">
        <authorList>
            <consortium name="Ensembl"/>
        </authorList>
    </citation>
    <scope>IDENTIFICATION</scope>
</reference>
<comment type="similarity">
    <text evidence="2 8">Belongs to the TGF-beta family.</text>
</comment>
<dbReference type="Pfam" id="PF00688">
    <property type="entry name" value="TGFb_propeptide"/>
    <property type="match status" value="1"/>
</dbReference>
<comment type="subcellular location">
    <subcellularLocation>
        <location evidence="1">Secreted</location>
    </subcellularLocation>
</comment>
<organism evidence="12 13">
    <name type="scientific">Salmo trutta</name>
    <name type="common">Brown trout</name>
    <dbReference type="NCBI Taxonomy" id="8032"/>
    <lineage>
        <taxon>Eukaryota</taxon>
        <taxon>Metazoa</taxon>
        <taxon>Chordata</taxon>
        <taxon>Craniata</taxon>
        <taxon>Vertebrata</taxon>
        <taxon>Euteleostomi</taxon>
        <taxon>Actinopterygii</taxon>
        <taxon>Neopterygii</taxon>
        <taxon>Teleostei</taxon>
        <taxon>Protacanthopterygii</taxon>
        <taxon>Salmoniformes</taxon>
        <taxon>Salmonidae</taxon>
        <taxon>Salmoninae</taxon>
        <taxon>Salmo</taxon>
    </lineage>
</organism>
<dbReference type="GeneTree" id="ENSGT00940000156279"/>
<evidence type="ECO:0000256" key="7">
    <source>
        <dbReference type="ARBA" id="ARBA00023180"/>
    </source>
</evidence>
<evidence type="ECO:0000256" key="9">
    <source>
        <dbReference type="SAM" id="MobiDB-lite"/>
    </source>
</evidence>
<evidence type="ECO:0000259" key="11">
    <source>
        <dbReference type="PROSITE" id="PS51362"/>
    </source>
</evidence>
<dbReference type="InParanoid" id="A0A673YN39"/>
<dbReference type="InterPro" id="IPR001839">
    <property type="entry name" value="TGF-b_C"/>
</dbReference>
<dbReference type="PANTHER" id="PTHR11848">
    <property type="entry name" value="TGF-BETA FAMILY"/>
    <property type="match status" value="1"/>
</dbReference>
<keyword evidence="3" id="KW-0964">Secreted</keyword>
<dbReference type="PROSITE" id="PS00250">
    <property type="entry name" value="TGF_BETA_1"/>
    <property type="match status" value="1"/>
</dbReference>
<feature type="domain" description="TGF-beta family profile" evidence="11">
    <location>
        <begin position="361"/>
        <end position="473"/>
    </location>
</feature>
<evidence type="ECO:0000256" key="2">
    <source>
        <dbReference type="ARBA" id="ARBA00006656"/>
    </source>
</evidence>
<feature type="compositionally biased region" description="Polar residues" evidence="9">
    <location>
        <begin position="322"/>
        <end position="336"/>
    </location>
</feature>